<evidence type="ECO:0000313" key="2">
    <source>
        <dbReference type="Proteomes" id="UP000032142"/>
    </source>
</evidence>
<reference evidence="2" key="1">
    <citation type="submission" date="2014-09" db="EMBL/GenBank/DDBJ databases">
        <authorList>
            <person name="Mudge J."/>
            <person name="Ramaraj T."/>
            <person name="Lindquist I.E."/>
            <person name="Bharti A.K."/>
            <person name="Sundararajan A."/>
            <person name="Cameron C.T."/>
            <person name="Woodward J.E."/>
            <person name="May G.D."/>
            <person name="Brubaker C."/>
            <person name="Broadhvest J."/>
            <person name="Wilkins T.A."/>
        </authorList>
    </citation>
    <scope>NUCLEOTIDE SEQUENCE</scope>
    <source>
        <strain evidence="2">cv. AKA8401</strain>
    </source>
</reference>
<evidence type="ECO:0000313" key="1">
    <source>
        <dbReference type="EMBL" id="KHG17741.1"/>
    </source>
</evidence>
<keyword evidence="2" id="KW-1185">Reference proteome</keyword>
<name>A0A0B0P315_GOSAR</name>
<dbReference type="Proteomes" id="UP000032142">
    <property type="component" value="Unassembled WGS sequence"/>
</dbReference>
<sequence length="73" mass="8314">MEGSWNDGNRRVVRLGFWNLLFAARGERELGFLTLSESHFGPCYLGLRVWVCCRFRLGLGLKVIWVKVVTGIG</sequence>
<accession>A0A0B0P315</accession>
<gene>
    <name evidence="1" type="ORF">F383_23024</name>
</gene>
<dbReference type="EMBL" id="KN408933">
    <property type="protein sequence ID" value="KHG17741.1"/>
    <property type="molecule type" value="Genomic_DNA"/>
</dbReference>
<dbReference type="AlphaFoldDB" id="A0A0B0P315"/>
<protein>
    <submittedName>
        <fullName evidence="1">Uncharacterized protein</fullName>
    </submittedName>
</protein>
<proteinExistence type="predicted"/>
<organism evidence="1 2">
    <name type="scientific">Gossypium arboreum</name>
    <name type="common">Tree cotton</name>
    <name type="synonym">Gossypium nanking</name>
    <dbReference type="NCBI Taxonomy" id="29729"/>
    <lineage>
        <taxon>Eukaryota</taxon>
        <taxon>Viridiplantae</taxon>
        <taxon>Streptophyta</taxon>
        <taxon>Embryophyta</taxon>
        <taxon>Tracheophyta</taxon>
        <taxon>Spermatophyta</taxon>
        <taxon>Magnoliopsida</taxon>
        <taxon>eudicotyledons</taxon>
        <taxon>Gunneridae</taxon>
        <taxon>Pentapetalae</taxon>
        <taxon>rosids</taxon>
        <taxon>malvids</taxon>
        <taxon>Malvales</taxon>
        <taxon>Malvaceae</taxon>
        <taxon>Malvoideae</taxon>
        <taxon>Gossypium</taxon>
    </lineage>
</organism>